<name>A0A090G6I1_MESPL</name>
<proteinExistence type="predicted"/>
<evidence type="ECO:0000313" key="1">
    <source>
        <dbReference type="EMBL" id="CDX57917.1"/>
    </source>
</evidence>
<protein>
    <recommendedName>
        <fullName evidence="3">Transposase</fullName>
    </recommendedName>
</protein>
<evidence type="ECO:0000313" key="2">
    <source>
        <dbReference type="Proteomes" id="UP000046122"/>
    </source>
</evidence>
<dbReference type="EMBL" id="CCNE01000022">
    <property type="protein sequence ID" value="CDX57917.1"/>
    <property type="molecule type" value="Genomic_DNA"/>
</dbReference>
<gene>
    <name evidence="1" type="ORF">MPL3365_290004</name>
</gene>
<dbReference type="Proteomes" id="UP000046122">
    <property type="component" value="Unassembled WGS sequence"/>
</dbReference>
<reference evidence="1 2" key="1">
    <citation type="submission" date="2014-08" db="EMBL/GenBank/DDBJ databases">
        <authorList>
            <person name="Moulin Lionel"/>
        </authorList>
    </citation>
    <scope>NUCLEOTIDE SEQUENCE [LARGE SCALE GENOMIC DNA]</scope>
</reference>
<evidence type="ECO:0008006" key="3">
    <source>
        <dbReference type="Google" id="ProtNLM"/>
    </source>
</evidence>
<sequence>MRAWLVEPLAVSSLQILRKDGVDDAPDGIAAPEWSVRRDAPVPGVTTIGLHIAKNVFHAHGSDSRGRGIFSKRLSPAKVLDFFRRATALHRGYGRPSGTHVGRRRVPHSVGVFNRLA</sequence>
<dbReference type="AlphaFoldDB" id="A0A090G6I1"/>
<organism evidence="1 2">
    <name type="scientific">Mesorhizobium plurifarium</name>
    <dbReference type="NCBI Taxonomy" id="69974"/>
    <lineage>
        <taxon>Bacteria</taxon>
        <taxon>Pseudomonadati</taxon>
        <taxon>Pseudomonadota</taxon>
        <taxon>Alphaproteobacteria</taxon>
        <taxon>Hyphomicrobiales</taxon>
        <taxon>Phyllobacteriaceae</taxon>
        <taxon>Mesorhizobium</taxon>
    </lineage>
</organism>
<accession>A0A090G6I1</accession>